<dbReference type="PIRSF" id="PIRSF002741">
    <property type="entry name" value="MppA"/>
    <property type="match status" value="1"/>
</dbReference>
<dbReference type="PANTHER" id="PTHR30290">
    <property type="entry name" value="PERIPLASMIC BINDING COMPONENT OF ABC TRANSPORTER"/>
    <property type="match status" value="1"/>
</dbReference>
<evidence type="ECO:0000313" key="6">
    <source>
        <dbReference type="Proteomes" id="UP000318405"/>
    </source>
</evidence>
<gene>
    <name evidence="5" type="ORF">FOZ76_07235</name>
</gene>
<comment type="similarity">
    <text evidence="1">Belongs to the bacterial solute-binding protein 5 family.</text>
</comment>
<name>A0A556AW03_9BURK</name>
<evidence type="ECO:0000313" key="5">
    <source>
        <dbReference type="EMBL" id="TSH97104.1"/>
    </source>
</evidence>
<dbReference type="GO" id="GO:0043190">
    <property type="term" value="C:ATP-binding cassette (ABC) transporter complex"/>
    <property type="evidence" value="ECO:0007669"/>
    <property type="project" value="InterPro"/>
</dbReference>
<evidence type="ECO:0000256" key="1">
    <source>
        <dbReference type="ARBA" id="ARBA00005695"/>
    </source>
</evidence>
<evidence type="ECO:0000256" key="2">
    <source>
        <dbReference type="ARBA" id="ARBA00022729"/>
    </source>
</evidence>
<keyword evidence="6" id="KW-1185">Reference proteome</keyword>
<dbReference type="Pfam" id="PF00496">
    <property type="entry name" value="SBP_bac_5"/>
    <property type="match status" value="1"/>
</dbReference>
<dbReference type="Gene3D" id="3.10.105.10">
    <property type="entry name" value="Dipeptide-binding Protein, Domain 3"/>
    <property type="match status" value="1"/>
</dbReference>
<dbReference type="SUPFAM" id="SSF53850">
    <property type="entry name" value="Periplasmic binding protein-like II"/>
    <property type="match status" value="1"/>
</dbReference>
<dbReference type="PROSITE" id="PS51318">
    <property type="entry name" value="TAT"/>
    <property type="match status" value="1"/>
</dbReference>
<organism evidence="5 6">
    <name type="scientific">Verticiella sediminum</name>
    <dbReference type="NCBI Taxonomy" id="1247510"/>
    <lineage>
        <taxon>Bacteria</taxon>
        <taxon>Pseudomonadati</taxon>
        <taxon>Pseudomonadota</taxon>
        <taxon>Betaproteobacteria</taxon>
        <taxon>Burkholderiales</taxon>
        <taxon>Alcaligenaceae</taxon>
        <taxon>Verticiella</taxon>
    </lineage>
</organism>
<feature type="signal peptide" evidence="3">
    <location>
        <begin position="1"/>
        <end position="26"/>
    </location>
</feature>
<sequence length="505" mass="55317">MTSRRRFLGAAAAAAATYGAGLPARAATPARTITIAFPMDVPSWDPVVAAQPTVSAVYKCVFDQPLNLADDLSFAPSVVRAHQWLDERCTQLELELRDDVGFHNGDRLTSADIQFTFDERVKADRATLLSGVWRGVDRVETPAPTRAIMHFAAPMATAPVMLADIPAYILPKAYYQSVGADGFVKAPVGSGPYRLAEYQRDAQIVLERTSDYWGGAPAIERVVFRITKDATARAAAIQSGQADVTMNLSVREVERLGALPGLAPHLDPTTGVVLIQLVNAGVLQDRNVRLAAHHALDKRAISRALFNGHATSIWVPAGPTMPGYVDGFEIPYSPDQARALLAASGHGPDNPVRFNFYTTRGTFPSDFDIARVITQMWRQVGIEADLQVLDGPTMYDYQRNGKFDGPVLKPFNPAGGDPGTYSGYMLDPAMSFSIWKGEDIPPRLYPLMAEPDNDKRISGFRDFDRWQVEQGYSIPLFLGLTTIVAREQVGFRPHPSGVLLPYRWG</sequence>
<dbReference type="PANTHER" id="PTHR30290:SF38">
    <property type="entry name" value="D,D-DIPEPTIDE-BINDING PERIPLASMIC PROTEIN DDPA-RELATED"/>
    <property type="match status" value="1"/>
</dbReference>
<dbReference type="GO" id="GO:0015833">
    <property type="term" value="P:peptide transport"/>
    <property type="evidence" value="ECO:0007669"/>
    <property type="project" value="TreeGrafter"/>
</dbReference>
<dbReference type="InterPro" id="IPR039424">
    <property type="entry name" value="SBP_5"/>
</dbReference>
<dbReference type="GO" id="GO:0030288">
    <property type="term" value="C:outer membrane-bounded periplasmic space"/>
    <property type="evidence" value="ECO:0007669"/>
    <property type="project" value="UniProtKB-ARBA"/>
</dbReference>
<dbReference type="GO" id="GO:1904680">
    <property type="term" value="F:peptide transmembrane transporter activity"/>
    <property type="evidence" value="ECO:0007669"/>
    <property type="project" value="TreeGrafter"/>
</dbReference>
<keyword evidence="2 3" id="KW-0732">Signal</keyword>
<comment type="caution">
    <text evidence="5">The sequence shown here is derived from an EMBL/GenBank/DDBJ whole genome shotgun (WGS) entry which is preliminary data.</text>
</comment>
<reference evidence="5 6" key="1">
    <citation type="submission" date="2019-07" db="EMBL/GenBank/DDBJ databases">
        <title>Qingshengfaniella alkalisoli gen. nov., sp. nov., isolated from saline soil.</title>
        <authorList>
            <person name="Xu L."/>
            <person name="Huang X.-X."/>
            <person name="Sun J.-Q."/>
        </authorList>
    </citation>
    <scope>NUCLEOTIDE SEQUENCE [LARGE SCALE GENOMIC DNA]</scope>
    <source>
        <strain evidence="5 6">DSM 27279</strain>
    </source>
</reference>
<protein>
    <recommendedName>
        <fullName evidence="4">Solute-binding protein family 5 domain-containing protein</fullName>
    </recommendedName>
</protein>
<feature type="domain" description="Solute-binding protein family 5" evidence="4">
    <location>
        <begin position="84"/>
        <end position="405"/>
    </location>
</feature>
<dbReference type="Gene3D" id="3.40.190.10">
    <property type="entry name" value="Periplasmic binding protein-like II"/>
    <property type="match status" value="1"/>
</dbReference>
<dbReference type="EMBL" id="VLTJ01000011">
    <property type="protein sequence ID" value="TSH97104.1"/>
    <property type="molecule type" value="Genomic_DNA"/>
</dbReference>
<dbReference type="RefSeq" id="WP_143947471.1">
    <property type="nucleotide sequence ID" value="NZ_BAABMB010000002.1"/>
</dbReference>
<proteinExistence type="inferred from homology"/>
<evidence type="ECO:0000256" key="3">
    <source>
        <dbReference type="SAM" id="SignalP"/>
    </source>
</evidence>
<dbReference type="Proteomes" id="UP000318405">
    <property type="component" value="Unassembled WGS sequence"/>
</dbReference>
<dbReference type="AlphaFoldDB" id="A0A556AW03"/>
<feature type="chain" id="PRO_5021831973" description="Solute-binding protein family 5 domain-containing protein" evidence="3">
    <location>
        <begin position="27"/>
        <end position="505"/>
    </location>
</feature>
<dbReference type="InterPro" id="IPR030678">
    <property type="entry name" value="Peptide/Ni-bd"/>
</dbReference>
<dbReference type="OrthoDB" id="9801799at2"/>
<dbReference type="InterPro" id="IPR006311">
    <property type="entry name" value="TAT_signal"/>
</dbReference>
<dbReference type="InterPro" id="IPR000914">
    <property type="entry name" value="SBP_5_dom"/>
</dbReference>
<accession>A0A556AW03</accession>
<evidence type="ECO:0000259" key="4">
    <source>
        <dbReference type="Pfam" id="PF00496"/>
    </source>
</evidence>